<evidence type="ECO:0000256" key="1">
    <source>
        <dbReference type="SAM" id="Phobius"/>
    </source>
</evidence>
<reference evidence="2 3" key="1">
    <citation type="submission" date="2021-08" db="EMBL/GenBank/DDBJ databases">
        <title>The genome sequence of Chitinophaga sp. B61.</title>
        <authorList>
            <person name="Zhang X."/>
        </authorList>
    </citation>
    <scope>NUCLEOTIDE SEQUENCE [LARGE SCALE GENOMIC DNA]</scope>
    <source>
        <strain evidence="2 3">B61</strain>
    </source>
</reference>
<keyword evidence="1" id="KW-0812">Transmembrane</keyword>
<evidence type="ECO:0000313" key="2">
    <source>
        <dbReference type="EMBL" id="MBW8683303.1"/>
    </source>
</evidence>
<sequence>MLLYSFVLIIGIILLALGLADLQRCRRLLRQGNWLVGIVVRLLEDQGADAKHYRPFFEIRTADNQLLTYEGIYGTSMRRWKPGQKAVFEYLPGQYPAVKMLSYWGIFWWPVLLLAIAADLIVVAAGYFLLSGYFQV</sequence>
<keyword evidence="3" id="KW-1185">Reference proteome</keyword>
<accession>A0ABS7G6L8</accession>
<dbReference type="RefSeq" id="WP_220248524.1">
    <property type="nucleotide sequence ID" value="NZ_JAICCF010000001.1"/>
</dbReference>
<evidence type="ECO:0008006" key="4">
    <source>
        <dbReference type="Google" id="ProtNLM"/>
    </source>
</evidence>
<gene>
    <name evidence="2" type="ORF">K1Y79_03065</name>
</gene>
<keyword evidence="1" id="KW-0472">Membrane</keyword>
<comment type="caution">
    <text evidence="2">The sequence shown here is derived from an EMBL/GenBank/DDBJ whole genome shotgun (WGS) entry which is preliminary data.</text>
</comment>
<feature type="transmembrane region" description="Helical" evidence="1">
    <location>
        <begin position="106"/>
        <end position="130"/>
    </location>
</feature>
<dbReference type="Proteomes" id="UP000812961">
    <property type="component" value="Unassembled WGS sequence"/>
</dbReference>
<protein>
    <recommendedName>
        <fullName evidence="4">DUF3592 domain-containing protein</fullName>
    </recommendedName>
</protein>
<name>A0ABS7G6L8_9BACT</name>
<dbReference type="EMBL" id="JAICCF010000001">
    <property type="protein sequence ID" value="MBW8683303.1"/>
    <property type="molecule type" value="Genomic_DNA"/>
</dbReference>
<proteinExistence type="predicted"/>
<evidence type="ECO:0000313" key="3">
    <source>
        <dbReference type="Proteomes" id="UP000812961"/>
    </source>
</evidence>
<organism evidence="2 3">
    <name type="scientific">Chitinophaga rhizophila</name>
    <dbReference type="NCBI Taxonomy" id="2866212"/>
    <lineage>
        <taxon>Bacteria</taxon>
        <taxon>Pseudomonadati</taxon>
        <taxon>Bacteroidota</taxon>
        <taxon>Chitinophagia</taxon>
        <taxon>Chitinophagales</taxon>
        <taxon>Chitinophagaceae</taxon>
        <taxon>Chitinophaga</taxon>
    </lineage>
</organism>
<keyword evidence="1" id="KW-1133">Transmembrane helix</keyword>